<dbReference type="InterPro" id="IPR051049">
    <property type="entry name" value="Dienelactone_hydrolase-like"/>
</dbReference>
<evidence type="ECO:0000259" key="1">
    <source>
        <dbReference type="Pfam" id="PF01738"/>
    </source>
</evidence>
<gene>
    <name evidence="2" type="ORF">JCM17846_01350</name>
</gene>
<dbReference type="AlphaFoldDB" id="A0A5A7N2F7"/>
<dbReference type="PANTHER" id="PTHR46623:SF6">
    <property type="entry name" value="ALPHA_BETA-HYDROLASES SUPERFAMILY PROTEIN"/>
    <property type="match status" value="1"/>
</dbReference>
<sequence>MNDKLSKDWDRAFELYKGFDLDKGIEDIAATITTARDIEGSSGKVAVIGYCLGGMLAYLSACRTDADAAIGYYGVGIDGKLDEAAHIKGKLMLHIAREDGFVDKQAQAAIHQALDGHDHVIMHDYADVDHAFARPGGTHFDQAAAEKANARTAAFLKENIG</sequence>
<proteinExistence type="predicted"/>
<dbReference type="GO" id="GO:0016787">
    <property type="term" value="F:hydrolase activity"/>
    <property type="evidence" value="ECO:0007669"/>
    <property type="project" value="InterPro"/>
</dbReference>
<dbReference type="InterPro" id="IPR029058">
    <property type="entry name" value="AB_hydrolase_fold"/>
</dbReference>
<comment type="caution">
    <text evidence="2">The sequence shown here is derived from an EMBL/GenBank/DDBJ whole genome shotgun (WGS) entry which is preliminary data.</text>
</comment>
<protein>
    <recommendedName>
        <fullName evidence="1">Dienelactone hydrolase domain-containing protein</fullName>
    </recommendedName>
</protein>
<dbReference type="Proteomes" id="UP000324996">
    <property type="component" value="Unassembled WGS sequence"/>
</dbReference>
<evidence type="ECO:0000313" key="3">
    <source>
        <dbReference type="Proteomes" id="UP000324996"/>
    </source>
</evidence>
<dbReference type="SUPFAM" id="SSF53474">
    <property type="entry name" value="alpha/beta-Hydrolases"/>
    <property type="match status" value="1"/>
</dbReference>
<name>A0A5A7N2F7_9PROT</name>
<dbReference type="EMBL" id="BKCN01000001">
    <property type="protein sequence ID" value="GER02453.1"/>
    <property type="molecule type" value="Genomic_DNA"/>
</dbReference>
<dbReference type="InterPro" id="IPR002925">
    <property type="entry name" value="Dienelactn_hydro"/>
</dbReference>
<feature type="domain" description="Dienelactone hydrolase" evidence="1">
    <location>
        <begin position="14"/>
        <end position="158"/>
    </location>
</feature>
<evidence type="ECO:0000313" key="2">
    <source>
        <dbReference type="EMBL" id="GER02453.1"/>
    </source>
</evidence>
<reference evidence="2 3" key="1">
    <citation type="submission" date="2019-09" db="EMBL/GenBank/DDBJ databases">
        <title>NBRP : Genome information of microbial organism related human and environment.</title>
        <authorList>
            <person name="Hattori M."/>
            <person name="Oshima K."/>
            <person name="Inaba H."/>
            <person name="Suda W."/>
            <person name="Sakamoto M."/>
            <person name="Iino T."/>
            <person name="Kitahara M."/>
            <person name="Oshida Y."/>
            <person name="Iida T."/>
            <person name="Kudo T."/>
            <person name="Itoh T."/>
            <person name="Ohkuma M."/>
        </authorList>
    </citation>
    <scope>NUCLEOTIDE SEQUENCE [LARGE SCALE GENOMIC DNA]</scope>
    <source>
        <strain evidence="2 3">Q-1</strain>
    </source>
</reference>
<dbReference type="Gene3D" id="3.40.50.1820">
    <property type="entry name" value="alpha/beta hydrolase"/>
    <property type="match status" value="1"/>
</dbReference>
<accession>A0A5A7N2F7</accession>
<dbReference type="RefSeq" id="WP_313978031.1">
    <property type="nucleotide sequence ID" value="NZ_BKCN01000001.1"/>
</dbReference>
<keyword evidence="3" id="KW-1185">Reference proteome</keyword>
<dbReference type="Pfam" id="PF01738">
    <property type="entry name" value="DLH"/>
    <property type="match status" value="1"/>
</dbReference>
<organism evidence="2 3">
    <name type="scientific">Iodidimonas nitroreducens</name>
    <dbReference type="NCBI Taxonomy" id="1236968"/>
    <lineage>
        <taxon>Bacteria</taxon>
        <taxon>Pseudomonadati</taxon>
        <taxon>Pseudomonadota</taxon>
        <taxon>Alphaproteobacteria</taxon>
        <taxon>Iodidimonadales</taxon>
        <taxon>Iodidimonadaceae</taxon>
        <taxon>Iodidimonas</taxon>
    </lineage>
</organism>
<dbReference type="PANTHER" id="PTHR46623">
    <property type="entry name" value="CARBOXYMETHYLENEBUTENOLIDASE-RELATED"/>
    <property type="match status" value="1"/>
</dbReference>